<dbReference type="Pfam" id="PF01425">
    <property type="entry name" value="Amidase"/>
    <property type="match status" value="1"/>
</dbReference>
<organism evidence="3 4">
    <name type="scientific">Nibricoccus aquaticus</name>
    <dbReference type="NCBI Taxonomy" id="2576891"/>
    <lineage>
        <taxon>Bacteria</taxon>
        <taxon>Pseudomonadati</taxon>
        <taxon>Verrucomicrobiota</taxon>
        <taxon>Opitutia</taxon>
        <taxon>Opitutales</taxon>
        <taxon>Opitutaceae</taxon>
        <taxon>Nibricoccus</taxon>
    </lineage>
</organism>
<gene>
    <name evidence="3" type="ORF">CMV30_12810</name>
</gene>
<dbReference type="InterPro" id="IPR023631">
    <property type="entry name" value="Amidase_dom"/>
</dbReference>
<dbReference type="Gene3D" id="3.90.1300.10">
    <property type="entry name" value="Amidase signature (AS) domain"/>
    <property type="match status" value="1"/>
</dbReference>
<keyword evidence="4" id="KW-1185">Reference proteome</keyword>
<evidence type="ECO:0000313" key="3">
    <source>
        <dbReference type="EMBL" id="ATC64773.1"/>
    </source>
</evidence>
<feature type="compositionally biased region" description="Basic residues" evidence="1">
    <location>
        <begin position="1"/>
        <end position="16"/>
    </location>
</feature>
<evidence type="ECO:0000259" key="2">
    <source>
        <dbReference type="Pfam" id="PF01425"/>
    </source>
</evidence>
<dbReference type="PANTHER" id="PTHR42678:SF34">
    <property type="entry name" value="OS04G0183300 PROTEIN"/>
    <property type="match status" value="1"/>
</dbReference>
<dbReference type="OrthoDB" id="9811471at2"/>
<dbReference type="EMBL" id="CP023344">
    <property type="protein sequence ID" value="ATC64773.1"/>
    <property type="molecule type" value="Genomic_DNA"/>
</dbReference>
<dbReference type="Proteomes" id="UP000217265">
    <property type="component" value="Chromosome"/>
</dbReference>
<dbReference type="AlphaFoldDB" id="A0A290Q8K3"/>
<dbReference type="KEGG" id="vbh:CMV30_12810"/>
<sequence length="574" mass="60606">MAAACRTRRAAAKRKWSPATTFTRKKPGSYSSSRSPNPPTSPRSPASSMNTNLRLRRSLALAVLSALALLKPASAETLVLTQSTLKEVNAALTAGALTSEQLVKLSLARIAAYDQAGPKLNAVIYNNGERALAEARALDAERKSGKVRSALHGIPVLVKDNYDTFDMPTTGGALALKDAVPAHDAFMVKKLREAGAIIIAKTNLDEMARGGNGVSSLGGQTLNPHALDLIPGGSSAGTGAGVAAVYALVGLGTETGGSVRHPANDNNIVGMVATEGLLSRAGIMPISMTQDRGGPMTVSVYDCAVMLTVMAGIDPNDQITRLSIGKTPDAPYESFLKPGALKGKRLGILRDLFKNGPEHAEYHKLIEDAVTKMKDAGAIIIDPVSSGTDLFAMLQGQGVSNYEFKASFNSYLAARGANQPVSTLADLIKTGKFHPRLKERYAESEAAIVLELNAEYAGKYRNRAILKDLLEDLMVKFDLDALVYPVRSGPLPKAGTWPLPPGASGQSISDYCGLPAITVPAGFTADGTPNGIEFLGAAFDDAKILQIAYGYEQTAPHRKLPKITPPLPGETITY</sequence>
<dbReference type="PANTHER" id="PTHR42678">
    <property type="entry name" value="AMIDASE"/>
    <property type="match status" value="1"/>
</dbReference>
<protein>
    <recommendedName>
        <fullName evidence="2">Amidase domain-containing protein</fullName>
    </recommendedName>
</protein>
<feature type="domain" description="Amidase" evidence="2">
    <location>
        <begin position="102"/>
        <end position="545"/>
    </location>
</feature>
<evidence type="ECO:0000256" key="1">
    <source>
        <dbReference type="SAM" id="MobiDB-lite"/>
    </source>
</evidence>
<accession>A0A290Q8K3</accession>
<feature type="region of interest" description="Disordered" evidence="1">
    <location>
        <begin position="1"/>
        <end position="50"/>
    </location>
</feature>
<dbReference type="InterPro" id="IPR036928">
    <property type="entry name" value="AS_sf"/>
</dbReference>
<proteinExistence type="predicted"/>
<evidence type="ECO:0000313" key="4">
    <source>
        <dbReference type="Proteomes" id="UP000217265"/>
    </source>
</evidence>
<dbReference type="SUPFAM" id="SSF75304">
    <property type="entry name" value="Amidase signature (AS) enzymes"/>
    <property type="match status" value="1"/>
</dbReference>
<reference evidence="3 4" key="1">
    <citation type="submission" date="2017-09" db="EMBL/GenBank/DDBJ databases">
        <title>Complete genome sequence of Verrucomicrobial strain HZ-65, isolated from freshwater.</title>
        <authorList>
            <person name="Choi A."/>
        </authorList>
    </citation>
    <scope>NUCLEOTIDE SEQUENCE [LARGE SCALE GENOMIC DNA]</scope>
    <source>
        <strain evidence="3 4">HZ-65</strain>
    </source>
</reference>
<name>A0A290Q8K3_9BACT</name>